<sequence length="55" mass="6611">MSIWSSMWMRLHRFCKIVSMIMGSLFCFSYMERIPTLEITQSLLPLRGWRSLILI</sequence>
<dbReference type="EMBL" id="GBRH01202862">
    <property type="protein sequence ID" value="JAD95033.1"/>
    <property type="molecule type" value="Transcribed_RNA"/>
</dbReference>
<name>A0A0A9E7N6_ARUDO</name>
<accession>A0A0A9E7N6</accession>
<evidence type="ECO:0000313" key="1">
    <source>
        <dbReference type="EMBL" id="JAD95033.1"/>
    </source>
</evidence>
<protein>
    <submittedName>
        <fullName evidence="1">Uncharacterized protein</fullName>
    </submittedName>
</protein>
<reference evidence="1" key="1">
    <citation type="submission" date="2014-09" db="EMBL/GenBank/DDBJ databases">
        <authorList>
            <person name="Magalhaes I.L.F."/>
            <person name="Oliveira U."/>
            <person name="Santos F.R."/>
            <person name="Vidigal T.H.D.A."/>
            <person name="Brescovit A.D."/>
            <person name="Santos A.J."/>
        </authorList>
    </citation>
    <scope>NUCLEOTIDE SEQUENCE</scope>
    <source>
        <tissue evidence="1">Shoot tissue taken approximately 20 cm above the soil surface</tissue>
    </source>
</reference>
<reference evidence="1" key="2">
    <citation type="journal article" date="2015" name="Data Brief">
        <title>Shoot transcriptome of the giant reed, Arundo donax.</title>
        <authorList>
            <person name="Barrero R.A."/>
            <person name="Guerrero F.D."/>
            <person name="Moolhuijzen P."/>
            <person name="Goolsby J.A."/>
            <person name="Tidwell J."/>
            <person name="Bellgard S.E."/>
            <person name="Bellgard M.I."/>
        </authorList>
    </citation>
    <scope>NUCLEOTIDE SEQUENCE</scope>
    <source>
        <tissue evidence="1">Shoot tissue taken approximately 20 cm above the soil surface</tissue>
    </source>
</reference>
<dbReference type="AlphaFoldDB" id="A0A0A9E7N6"/>
<organism evidence="1">
    <name type="scientific">Arundo donax</name>
    <name type="common">Giant reed</name>
    <name type="synonym">Donax arundinaceus</name>
    <dbReference type="NCBI Taxonomy" id="35708"/>
    <lineage>
        <taxon>Eukaryota</taxon>
        <taxon>Viridiplantae</taxon>
        <taxon>Streptophyta</taxon>
        <taxon>Embryophyta</taxon>
        <taxon>Tracheophyta</taxon>
        <taxon>Spermatophyta</taxon>
        <taxon>Magnoliopsida</taxon>
        <taxon>Liliopsida</taxon>
        <taxon>Poales</taxon>
        <taxon>Poaceae</taxon>
        <taxon>PACMAD clade</taxon>
        <taxon>Arundinoideae</taxon>
        <taxon>Arundineae</taxon>
        <taxon>Arundo</taxon>
    </lineage>
</organism>
<proteinExistence type="predicted"/>